<evidence type="ECO:0000313" key="6">
    <source>
        <dbReference type="EMBL" id="KXJ88571.1"/>
    </source>
</evidence>
<dbReference type="EMBL" id="KQ964258">
    <property type="protein sequence ID" value="KXJ88571.1"/>
    <property type="molecule type" value="Genomic_DNA"/>
</dbReference>
<dbReference type="PROSITE" id="PS51891">
    <property type="entry name" value="CENP_V_GFA"/>
    <property type="match status" value="1"/>
</dbReference>
<keyword evidence="2" id="KW-0479">Metal-binding</keyword>
<comment type="similarity">
    <text evidence="1">Belongs to the Gfa family.</text>
</comment>
<name>A0A136IUK1_9PEZI</name>
<evidence type="ECO:0000256" key="2">
    <source>
        <dbReference type="ARBA" id="ARBA00022723"/>
    </source>
</evidence>
<evidence type="ECO:0000256" key="3">
    <source>
        <dbReference type="ARBA" id="ARBA00022833"/>
    </source>
</evidence>
<evidence type="ECO:0000256" key="4">
    <source>
        <dbReference type="ARBA" id="ARBA00023239"/>
    </source>
</evidence>
<organism evidence="6 7">
    <name type="scientific">Microdochium bolleyi</name>
    <dbReference type="NCBI Taxonomy" id="196109"/>
    <lineage>
        <taxon>Eukaryota</taxon>
        <taxon>Fungi</taxon>
        <taxon>Dikarya</taxon>
        <taxon>Ascomycota</taxon>
        <taxon>Pezizomycotina</taxon>
        <taxon>Sordariomycetes</taxon>
        <taxon>Xylariomycetidae</taxon>
        <taxon>Xylariales</taxon>
        <taxon>Microdochiaceae</taxon>
        <taxon>Microdochium</taxon>
    </lineage>
</organism>
<dbReference type="Gene3D" id="3.90.1590.10">
    <property type="entry name" value="glutathione-dependent formaldehyde- activating enzyme (gfa)"/>
    <property type="match status" value="2"/>
</dbReference>
<dbReference type="Proteomes" id="UP000070501">
    <property type="component" value="Unassembled WGS sequence"/>
</dbReference>
<keyword evidence="4" id="KW-0456">Lyase</keyword>
<reference evidence="7" key="1">
    <citation type="submission" date="2016-02" db="EMBL/GenBank/DDBJ databases">
        <title>Draft genome sequence of Microdochium bolleyi, a fungal endophyte of beachgrass.</title>
        <authorList>
            <consortium name="DOE Joint Genome Institute"/>
            <person name="David A.S."/>
            <person name="May G."/>
            <person name="Haridas S."/>
            <person name="Lim J."/>
            <person name="Wang M."/>
            <person name="Labutti K."/>
            <person name="Lipzen A."/>
            <person name="Barry K."/>
            <person name="Grigoriev I.V."/>
        </authorList>
    </citation>
    <scope>NUCLEOTIDE SEQUENCE [LARGE SCALE GENOMIC DNA]</scope>
    <source>
        <strain evidence="7">J235TASD1</strain>
    </source>
</reference>
<dbReference type="PANTHER" id="PTHR33337:SF31">
    <property type="entry name" value="DUF636 DOMAIN PROTEIN (AFU_ORTHOLOGUE AFUA_2G12650)"/>
    <property type="match status" value="1"/>
</dbReference>
<evidence type="ECO:0000256" key="1">
    <source>
        <dbReference type="ARBA" id="ARBA00005495"/>
    </source>
</evidence>
<accession>A0A136IUK1</accession>
<proteinExistence type="inferred from homology"/>
<dbReference type="STRING" id="196109.A0A136IUK1"/>
<protein>
    <recommendedName>
        <fullName evidence="5">CENP-V/GFA domain-containing protein</fullName>
    </recommendedName>
</protein>
<gene>
    <name evidence="6" type="ORF">Micbo1qcDRAFT_166635</name>
</gene>
<dbReference type="SUPFAM" id="SSF51316">
    <property type="entry name" value="Mss4-like"/>
    <property type="match status" value="2"/>
</dbReference>
<feature type="domain" description="CENP-V/GFA" evidence="5">
    <location>
        <begin position="15"/>
        <end position="155"/>
    </location>
</feature>
<dbReference type="InterPro" id="IPR006913">
    <property type="entry name" value="CENP-V/GFA"/>
</dbReference>
<sequence length="482" mass="52535">MAQSSDSSTDQTISIAIACLCRQHTFTAPSVPVSSLPLKATTCHCDSCRYSTGALYASDAPWPGDPGEVRNASSLARYAFSDLITILFCGTCGSTLFFEEKPRGSDAEAKGEPSSFGVFTGALPNVQVPGGGPLVAWTHHMFLGDTRDGGASPWLRTLNYTRDSEDGGRASAGGCKFATSRRWLGRRLESDEIPQAEDWPPITTSPSALEDLSAATKDLSLTQDKQAQQQQQQDDDDITIPVRCRCGGVDLELLASAASREFSQMPRAQLPRIVDPHSNKPIASFDVCDSCRLVSGVDIFHWTFYQLRHIAFAKGNNAATGQKQQQDGEEGRGLPKSTAELKKAVLADEAERDPRLGTLRLYASSPDVQRYFCGKCSAVVFYAVDDLPDQVDVALGLLRAPPAGQNSSDKGGHGGARAEHLLSWKYGGKMGWRQDTEGGWRDEMLKIVERDVTAWRDRRGLQKNWRIINEEKEVAAKKGADE</sequence>
<dbReference type="InParanoid" id="A0A136IUK1"/>
<keyword evidence="3" id="KW-0862">Zinc</keyword>
<dbReference type="InterPro" id="IPR011057">
    <property type="entry name" value="Mss4-like_sf"/>
</dbReference>
<evidence type="ECO:0000313" key="7">
    <source>
        <dbReference type="Proteomes" id="UP000070501"/>
    </source>
</evidence>
<evidence type="ECO:0000259" key="5">
    <source>
        <dbReference type="PROSITE" id="PS51891"/>
    </source>
</evidence>
<dbReference type="OrthoDB" id="5422068at2759"/>
<keyword evidence="7" id="KW-1185">Reference proteome</keyword>
<dbReference type="PANTHER" id="PTHR33337">
    <property type="entry name" value="GFA DOMAIN-CONTAINING PROTEIN"/>
    <property type="match status" value="1"/>
</dbReference>
<dbReference type="Pfam" id="PF04828">
    <property type="entry name" value="GFA"/>
    <property type="match status" value="1"/>
</dbReference>
<dbReference type="GO" id="GO:0016846">
    <property type="term" value="F:carbon-sulfur lyase activity"/>
    <property type="evidence" value="ECO:0007669"/>
    <property type="project" value="InterPro"/>
</dbReference>
<dbReference type="AlphaFoldDB" id="A0A136IUK1"/>
<dbReference type="GO" id="GO:0046872">
    <property type="term" value="F:metal ion binding"/>
    <property type="evidence" value="ECO:0007669"/>
    <property type="project" value="UniProtKB-KW"/>
</dbReference>